<organism evidence="1 2">
    <name type="scientific">Rodentibacter genomosp. 2</name>
    <dbReference type="NCBI Taxonomy" id="1908266"/>
    <lineage>
        <taxon>Bacteria</taxon>
        <taxon>Pseudomonadati</taxon>
        <taxon>Pseudomonadota</taxon>
        <taxon>Gammaproteobacteria</taxon>
        <taxon>Pasteurellales</taxon>
        <taxon>Pasteurellaceae</taxon>
        <taxon>Rodentibacter</taxon>
    </lineage>
</organism>
<evidence type="ECO:0008006" key="3">
    <source>
        <dbReference type="Google" id="ProtNLM"/>
    </source>
</evidence>
<keyword evidence="2" id="KW-1185">Reference proteome</keyword>
<name>A0A1V3JB22_9PAST</name>
<dbReference type="EMBL" id="MLHO01000059">
    <property type="protein sequence ID" value="OOF53842.1"/>
    <property type="molecule type" value="Genomic_DNA"/>
</dbReference>
<dbReference type="Proteomes" id="UP000188541">
    <property type="component" value="Unassembled WGS sequence"/>
</dbReference>
<feature type="non-terminal residue" evidence="1">
    <location>
        <position position="271"/>
    </location>
</feature>
<comment type="caution">
    <text evidence="1">The sequence shown here is derived from an EMBL/GenBank/DDBJ whole genome shotgun (WGS) entry which is preliminary data.</text>
</comment>
<reference evidence="1 2" key="1">
    <citation type="submission" date="2016-10" db="EMBL/GenBank/DDBJ databases">
        <title>Rodentibacter gen. nov. and new species.</title>
        <authorList>
            <person name="Christensen H."/>
        </authorList>
    </citation>
    <scope>NUCLEOTIDE SEQUENCE [LARGE SCALE GENOMIC DNA]</scope>
    <source>
        <strain evidence="1 2">1996246016</strain>
    </source>
</reference>
<dbReference type="AlphaFoldDB" id="A0A1V3JB22"/>
<dbReference type="InterPro" id="IPR011856">
    <property type="entry name" value="tRNA_endonuc-like_dom_sf"/>
</dbReference>
<dbReference type="GO" id="GO:0003676">
    <property type="term" value="F:nucleic acid binding"/>
    <property type="evidence" value="ECO:0007669"/>
    <property type="project" value="InterPro"/>
</dbReference>
<protein>
    <recommendedName>
        <fullName evidence="3">DUF91 domain-containing protein</fullName>
    </recommendedName>
</protein>
<gene>
    <name evidence="1" type="ORF">BKK55_10990</name>
</gene>
<sequence length="271" mass="31411">MYILNEGTKSLTEISETTFSENGLKERYDLQEWIDNNPEIISKELGKDEELLIIQKEFSNFDKTKERLDLLALDKKGNLVIIENKLDDSGKDVTWQALKYASYCSTLTKSDIISIYQKYLDKNNSEEKAEEKISDYLGGEDINVNERGSQRIILIAREFKPEVTSTVLWLRSYEIDIQCIKFTPYEFQDKLIIDVDKIIPLPETEEFTIKLAIKDAEDKNISIVKNIKGNIYFDYWSRLLESKGNLSLYNKTTASREHYIQTSAGISGVYY</sequence>
<dbReference type="Gene3D" id="3.40.1350.10">
    <property type="match status" value="1"/>
</dbReference>
<evidence type="ECO:0000313" key="2">
    <source>
        <dbReference type="Proteomes" id="UP000188541"/>
    </source>
</evidence>
<accession>A0A1V3JB22</accession>
<dbReference type="OrthoDB" id="570199at2"/>
<evidence type="ECO:0000313" key="1">
    <source>
        <dbReference type="EMBL" id="OOF53842.1"/>
    </source>
</evidence>
<dbReference type="STRING" id="1908266.BKK55_10990"/>
<dbReference type="RefSeq" id="WP_077551734.1">
    <property type="nucleotide sequence ID" value="NZ_MLHO01000059.1"/>
</dbReference>
<proteinExistence type="predicted"/>